<reference evidence="1" key="1">
    <citation type="journal article" date="2020" name="Cell">
        <title>Large-Scale Comparative Analyses of Tick Genomes Elucidate Their Genetic Diversity and Vector Capacities.</title>
        <authorList>
            <consortium name="Tick Genome and Microbiome Consortium (TIGMIC)"/>
            <person name="Jia N."/>
            <person name="Wang J."/>
            <person name="Shi W."/>
            <person name="Du L."/>
            <person name="Sun Y."/>
            <person name="Zhan W."/>
            <person name="Jiang J.F."/>
            <person name="Wang Q."/>
            <person name="Zhang B."/>
            <person name="Ji P."/>
            <person name="Bell-Sakyi L."/>
            <person name="Cui X.M."/>
            <person name="Yuan T.T."/>
            <person name="Jiang B.G."/>
            <person name="Yang W.F."/>
            <person name="Lam T.T."/>
            <person name="Chang Q.C."/>
            <person name="Ding S.J."/>
            <person name="Wang X.J."/>
            <person name="Zhu J.G."/>
            <person name="Ruan X.D."/>
            <person name="Zhao L."/>
            <person name="Wei J.T."/>
            <person name="Ye R.Z."/>
            <person name="Que T.C."/>
            <person name="Du C.H."/>
            <person name="Zhou Y.H."/>
            <person name="Cheng J.X."/>
            <person name="Dai P.F."/>
            <person name="Guo W.B."/>
            <person name="Han X.H."/>
            <person name="Huang E.J."/>
            <person name="Li L.F."/>
            <person name="Wei W."/>
            <person name="Gao Y.C."/>
            <person name="Liu J.Z."/>
            <person name="Shao H.Z."/>
            <person name="Wang X."/>
            <person name="Wang C.C."/>
            <person name="Yang T.C."/>
            <person name="Huo Q.B."/>
            <person name="Li W."/>
            <person name="Chen H.Y."/>
            <person name="Chen S.E."/>
            <person name="Zhou L.G."/>
            <person name="Ni X.B."/>
            <person name="Tian J.H."/>
            <person name="Sheng Y."/>
            <person name="Liu T."/>
            <person name="Pan Y.S."/>
            <person name="Xia L.Y."/>
            <person name="Li J."/>
            <person name="Zhao F."/>
            <person name="Cao W.C."/>
        </authorList>
    </citation>
    <scope>NUCLEOTIDE SEQUENCE</scope>
    <source>
        <strain evidence="1">Rmic-2018</strain>
    </source>
</reference>
<reference evidence="1" key="2">
    <citation type="submission" date="2021-09" db="EMBL/GenBank/DDBJ databases">
        <authorList>
            <person name="Jia N."/>
            <person name="Wang J."/>
            <person name="Shi W."/>
            <person name="Du L."/>
            <person name="Sun Y."/>
            <person name="Zhan W."/>
            <person name="Jiang J."/>
            <person name="Wang Q."/>
            <person name="Zhang B."/>
            <person name="Ji P."/>
            <person name="Sakyi L.B."/>
            <person name="Cui X."/>
            <person name="Yuan T."/>
            <person name="Jiang B."/>
            <person name="Yang W."/>
            <person name="Lam T.T.-Y."/>
            <person name="Chang Q."/>
            <person name="Ding S."/>
            <person name="Wang X."/>
            <person name="Zhu J."/>
            <person name="Ruan X."/>
            <person name="Zhao L."/>
            <person name="Wei J."/>
            <person name="Que T."/>
            <person name="Du C."/>
            <person name="Cheng J."/>
            <person name="Dai P."/>
            <person name="Han X."/>
            <person name="Huang E."/>
            <person name="Gao Y."/>
            <person name="Liu J."/>
            <person name="Shao H."/>
            <person name="Ye R."/>
            <person name="Li L."/>
            <person name="Wei W."/>
            <person name="Wang X."/>
            <person name="Wang C."/>
            <person name="Huo Q."/>
            <person name="Li W."/>
            <person name="Guo W."/>
            <person name="Chen H."/>
            <person name="Chen S."/>
            <person name="Zhou L."/>
            <person name="Zhou L."/>
            <person name="Ni X."/>
            <person name="Tian J."/>
            <person name="Zhou Y."/>
            <person name="Sheng Y."/>
            <person name="Liu T."/>
            <person name="Pan Y."/>
            <person name="Xia L."/>
            <person name="Li J."/>
            <person name="Zhao F."/>
            <person name="Cao W."/>
        </authorList>
    </citation>
    <scope>NUCLEOTIDE SEQUENCE</scope>
    <source>
        <strain evidence="1">Rmic-2018</strain>
        <tissue evidence="1">Larvae</tissue>
    </source>
</reference>
<accession>A0A9J6DNX6</accession>
<evidence type="ECO:0000313" key="1">
    <source>
        <dbReference type="EMBL" id="KAH8023742.1"/>
    </source>
</evidence>
<gene>
    <name evidence="1" type="ORF">HPB51_016481</name>
</gene>
<name>A0A9J6DNX6_RHIMP</name>
<dbReference type="EMBL" id="JABSTU010000008">
    <property type="protein sequence ID" value="KAH8023742.1"/>
    <property type="molecule type" value="Genomic_DNA"/>
</dbReference>
<comment type="caution">
    <text evidence="1">The sequence shown here is derived from an EMBL/GenBank/DDBJ whole genome shotgun (WGS) entry which is preliminary data.</text>
</comment>
<dbReference type="AlphaFoldDB" id="A0A9J6DNX6"/>
<dbReference type="VEuPathDB" id="VectorBase:LOC119171499"/>
<organism evidence="1 2">
    <name type="scientific">Rhipicephalus microplus</name>
    <name type="common">Cattle tick</name>
    <name type="synonym">Boophilus microplus</name>
    <dbReference type="NCBI Taxonomy" id="6941"/>
    <lineage>
        <taxon>Eukaryota</taxon>
        <taxon>Metazoa</taxon>
        <taxon>Ecdysozoa</taxon>
        <taxon>Arthropoda</taxon>
        <taxon>Chelicerata</taxon>
        <taxon>Arachnida</taxon>
        <taxon>Acari</taxon>
        <taxon>Parasitiformes</taxon>
        <taxon>Ixodida</taxon>
        <taxon>Ixodoidea</taxon>
        <taxon>Ixodidae</taxon>
        <taxon>Rhipicephalinae</taxon>
        <taxon>Rhipicephalus</taxon>
        <taxon>Boophilus</taxon>
    </lineage>
</organism>
<proteinExistence type="predicted"/>
<sequence length="296" mass="32586">MGRRCTLENRVLSPSSRWARWVRVLCGPDTPRYVAPHKNLESGAFGTISHRLGVRLHCARPSSDKGRPSGVDTMNIKALLALTAVLTVVAAERAGYSAGVYNPALYNTGAYASGDYYSRGYNARRGYGDQYYGRDGYYGGYSGGRYVAPYRSAYGYAPGYSTGYAAGYNRLYSGTTYGGYSDYRRYGAYGSPAGYAGYADGRYGYADGRYGYADGRYGYSDSRYGRSHYGGAYSPYGAYRSGLFDDRYNQYMSSRGYYGAPYGGAYSPYEQRTPFGYSYGYTSPNSQVYSSAGYRA</sequence>
<dbReference type="Proteomes" id="UP000821866">
    <property type="component" value="Chromosome 6"/>
</dbReference>
<protein>
    <submittedName>
        <fullName evidence="1">Uncharacterized protein</fullName>
    </submittedName>
</protein>
<keyword evidence="2" id="KW-1185">Reference proteome</keyword>
<evidence type="ECO:0000313" key="2">
    <source>
        <dbReference type="Proteomes" id="UP000821866"/>
    </source>
</evidence>